<sequence length="173" mass="18929">MGNPGGQIRWRRPGSDDPLLSALSHSPLRSALLSHHDNGGGNCGTETACGSAEATTSTARGWARRRRVRANRVGPRRCPREAKDEGKDGVAILSSYDKTKVVLCYINSFVATIKFGVLGALWTFFTSISQLQSFMDAIIFLWPGPVYEIAGLTLFFEVHFLSCAVISLIWILV</sequence>
<dbReference type="HOGENOM" id="CLU_1799234_0_0_1"/>
<keyword evidence="1" id="KW-0812">Transmembrane</keyword>
<proteinExistence type="predicted"/>
<feature type="transmembrane region" description="Helical" evidence="1">
    <location>
        <begin position="149"/>
        <end position="172"/>
    </location>
</feature>
<evidence type="ECO:0000256" key="1">
    <source>
        <dbReference type="SAM" id="Phobius"/>
    </source>
</evidence>
<evidence type="ECO:0000313" key="2">
    <source>
        <dbReference type="EnsemblPlants" id="LPERR07G09940.2"/>
    </source>
</evidence>
<accession>A0A0D9WY22</accession>
<reference evidence="2 3" key="1">
    <citation type="submission" date="2012-08" db="EMBL/GenBank/DDBJ databases">
        <title>Oryza genome evolution.</title>
        <authorList>
            <person name="Wing R.A."/>
        </authorList>
    </citation>
    <scope>NUCLEOTIDE SEQUENCE</scope>
</reference>
<dbReference type="Proteomes" id="UP000032180">
    <property type="component" value="Chromosome 7"/>
</dbReference>
<keyword evidence="3" id="KW-1185">Reference proteome</keyword>
<reference evidence="3" key="2">
    <citation type="submission" date="2013-12" db="EMBL/GenBank/DDBJ databases">
        <authorList>
            <person name="Yu Y."/>
            <person name="Lee S."/>
            <person name="de Baynast K."/>
            <person name="Wissotski M."/>
            <person name="Liu L."/>
            <person name="Talag J."/>
            <person name="Goicoechea J."/>
            <person name="Angelova A."/>
            <person name="Jetty R."/>
            <person name="Kudrna D."/>
            <person name="Golser W."/>
            <person name="Rivera L."/>
            <person name="Zhang J."/>
            <person name="Wing R."/>
        </authorList>
    </citation>
    <scope>NUCLEOTIDE SEQUENCE</scope>
</reference>
<keyword evidence="1" id="KW-1133">Transmembrane helix</keyword>
<dbReference type="Gramene" id="LPERR07G09940.2">
    <property type="protein sequence ID" value="LPERR07G09940.2"/>
    <property type="gene ID" value="LPERR07G09940"/>
</dbReference>
<evidence type="ECO:0000313" key="3">
    <source>
        <dbReference type="Proteomes" id="UP000032180"/>
    </source>
</evidence>
<dbReference type="AlphaFoldDB" id="A0A0D9WY22"/>
<protein>
    <submittedName>
        <fullName evidence="2">Uncharacterized protein</fullName>
    </submittedName>
</protein>
<reference evidence="2" key="3">
    <citation type="submission" date="2015-04" db="UniProtKB">
        <authorList>
            <consortium name="EnsemblPlants"/>
        </authorList>
    </citation>
    <scope>IDENTIFICATION</scope>
</reference>
<dbReference type="EnsemblPlants" id="LPERR07G09940.2">
    <property type="protein sequence ID" value="LPERR07G09940.2"/>
    <property type="gene ID" value="LPERR07G09940"/>
</dbReference>
<name>A0A0D9WY22_9ORYZ</name>
<keyword evidence="1" id="KW-0472">Membrane</keyword>
<feature type="transmembrane region" description="Helical" evidence="1">
    <location>
        <begin position="102"/>
        <end position="125"/>
    </location>
</feature>
<organism evidence="2 3">
    <name type="scientific">Leersia perrieri</name>
    <dbReference type="NCBI Taxonomy" id="77586"/>
    <lineage>
        <taxon>Eukaryota</taxon>
        <taxon>Viridiplantae</taxon>
        <taxon>Streptophyta</taxon>
        <taxon>Embryophyta</taxon>
        <taxon>Tracheophyta</taxon>
        <taxon>Spermatophyta</taxon>
        <taxon>Magnoliopsida</taxon>
        <taxon>Liliopsida</taxon>
        <taxon>Poales</taxon>
        <taxon>Poaceae</taxon>
        <taxon>BOP clade</taxon>
        <taxon>Oryzoideae</taxon>
        <taxon>Oryzeae</taxon>
        <taxon>Oryzinae</taxon>
        <taxon>Leersia</taxon>
    </lineage>
</organism>